<dbReference type="Gene3D" id="3.40.50.620">
    <property type="entry name" value="HUPs"/>
    <property type="match status" value="1"/>
</dbReference>
<dbReference type="InterPro" id="IPR014729">
    <property type="entry name" value="Rossmann-like_a/b/a_fold"/>
</dbReference>
<reference evidence="3 4" key="1">
    <citation type="journal article" date="2014" name="Int. J. Syst. Evol. Microbiol.">
        <title>Arthrobacter pityocampae sp. nov., isolated from Thaumetopoea pityocampa (Lep., Thaumetopoeidae).</title>
        <authorList>
            <person name="Ince I.A."/>
            <person name="Demirbag Z."/>
            <person name="Kati H."/>
        </authorList>
    </citation>
    <scope>NUCLEOTIDE SEQUENCE [LARGE SCALE GENOMIC DNA]</scope>
    <source>
        <strain evidence="3 4">Tp2</strain>
    </source>
</reference>
<organism evidence="3 4">
    <name type="scientific">Arthrobacter pityocampae</name>
    <dbReference type="NCBI Taxonomy" id="547334"/>
    <lineage>
        <taxon>Bacteria</taxon>
        <taxon>Bacillati</taxon>
        <taxon>Actinomycetota</taxon>
        <taxon>Actinomycetes</taxon>
        <taxon>Micrococcales</taxon>
        <taxon>Micrococcaceae</taxon>
        <taxon>Arthrobacter</taxon>
    </lineage>
</organism>
<dbReference type="OrthoDB" id="6174426at2"/>
<comment type="caution">
    <text evidence="3">The sequence shown here is derived from an EMBL/GenBank/DDBJ whole genome shotgun (WGS) entry which is preliminary data.</text>
</comment>
<dbReference type="Pfam" id="PF00582">
    <property type="entry name" value="Usp"/>
    <property type="match status" value="1"/>
</dbReference>
<dbReference type="PANTHER" id="PTHR46553:SF3">
    <property type="entry name" value="ADENINE NUCLEOTIDE ALPHA HYDROLASES-LIKE SUPERFAMILY PROTEIN"/>
    <property type="match status" value="1"/>
</dbReference>
<evidence type="ECO:0000256" key="1">
    <source>
        <dbReference type="ARBA" id="ARBA00008791"/>
    </source>
</evidence>
<dbReference type="Proteomes" id="UP000239297">
    <property type="component" value="Unassembled WGS sequence"/>
</dbReference>
<accession>A0A2S5J0I6</accession>
<comment type="similarity">
    <text evidence="1">Belongs to the universal stress protein A family.</text>
</comment>
<gene>
    <name evidence="3" type="ORF">C4K88_04505</name>
</gene>
<dbReference type="RefSeq" id="WP_104120791.1">
    <property type="nucleotide sequence ID" value="NZ_PRKW01000002.1"/>
</dbReference>
<name>A0A2S5J0I6_9MICC</name>
<dbReference type="InterPro" id="IPR006015">
    <property type="entry name" value="Universal_stress_UspA"/>
</dbReference>
<dbReference type="PANTHER" id="PTHR46553">
    <property type="entry name" value="ADENINE NUCLEOTIDE ALPHA HYDROLASES-LIKE SUPERFAMILY PROTEIN"/>
    <property type="match status" value="1"/>
</dbReference>
<sequence length="164" mass="16808">MDITPASRKHRVIVVGVDGSEQSIAALELAGSLVPLAGDVLRAVTVWQYPIGFGTFAPITWNPDDLAETALDDALSAAFGDHPPCPVERRVLQGPAAQVLIEESRKAAMIVVGSRGHGGFVGLLLGSVSSAVAERSACPVLIAHGTLRPPDAEPAAARTAGASA</sequence>
<dbReference type="InterPro" id="IPR006016">
    <property type="entry name" value="UspA"/>
</dbReference>
<feature type="domain" description="UspA" evidence="2">
    <location>
        <begin position="11"/>
        <end position="143"/>
    </location>
</feature>
<dbReference type="PRINTS" id="PR01438">
    <property type="entry name" value="UNVRSLSTRESS"/>
</dbReference>
<protein>
    <submittedName>
        <fullName evidence="3">Universal stress protein UspA</fullName>
    </submittedName>
</protein>
<dbReference type="SUPFAM" id="SSF52402">
    <property type="entry name" value="Adenine nucleotide alpha hydrolases-like"/>
    <property type="match status" value="1"/>
</dbReference>
<proteinExistence type="inferred from homology"/>
<evidence type="ECO:0000313" key="4">
    <source>
        <dbReference type="Proteomes" id="UP000239297"/>
    </source>
</evidence>
<evidence type="ECO:0000259" key="2">
    <source>
        <dbReference type="Pfam" id="PF00582"/>
    </source>
</evidence>
<dbReference type="EMBL" id="PRKW01000002">
    <property type="protein sequence ID" value="PPB50301.1"/>
    <property type="molecule type" value="Genomic_DNA"/>
</dbReference>
<keyword evidence="4" id="KW-1185">Reference proteome</keyword>
<dbReference type="AlphaFoldDB" id="A0A2S5J0I6"/>
<evidence type="ECO:0000313" key="3">
    <source>
        <dbReference type="EMBL" id="PPB50301.1"/>
    </source>
</evidence>